<dbReference type="PROSITE" id="PS50026">
    <property type="entry name" value="EGF_3"/>
    <property type="match status" value="1"/>
</dbReference>
<evidence type="ECO:0000256" key="2">
    <source>
        <dbReference type="SAM" id="SignalP"/>
    </source>
</evidence>
<dbReference type="SUPFAM" id="SSF57196">
    <property type="entry name" value="EGF/Laminin"/>
    <property type="match status" value="1"/>
</dbReference>
<feature type="signal peptide" evidence="2">
    <location>
        <begin position="1"/>
        <end position="19"/>
    </location>
</feature>
<keyword evidence="1" id="KW-0245">EGF-like domain</keyword>
<comment type="caution">
    <text evidence="1">Lacks conserved residue(s) required for the propagation of feature annotation.</text>
</comment>
<keyword evidence="4" id="KW-1185">Reference proteome</keyword>
<dbReference type="Pfam" id="PF00008">
    <property type="entry name" value="EGF"/>
    <property type="match status" value="1"/>
</dbReference>
<name>A0ABM1SHS4_LIMPO</name>
<dbReference type="PROSITE" id="PS00022">
    <property type="entry name" value="EGF_1"/>
    <property type="match status" value="1"/>
</dbReference>
<protein>
    <submittedName>
        <fullName evidence="5">Uncharacterized protein LOC111086064 isoform X1</fullName>
    </submittedName>
</protein>
<keyword evidence="2" id="KW-0732">Signal</keyword>
<evidence type="ECO:0000313" key="5">
    <source>
        <dbReference type="RefSeq" id="XP_022243179.1"/>
    </source>
</evidence>
<keyword evidence="1" id="KW-1015">Disulfide bond</keyword>
<dbReference type="InterPro" id="IPR000742">
    <property type="entry name" value="EGF"/>
</dbReference>
<evidence type="ECO:0000313" key="4">
    <source>
        <dbReference type="Proteomes" id="UP000694941"/>
    </source>
</evidence>
<evidence type="ECO:0000256" key="1">
    <source>
        <dbReference type="PROSITE-ProRule" id="PRU00076"/>
    </source>
</evidence>
<feature type="domain" description="EGF-like" evidence="3">
    <location>
        <begin position="35"/>
        <end position="77"/>
    </location>
</feature>
<gene>
    <name evidence="5" type="primary">LOC111086064</name>
</gene>
<evidence type="ECO:0000259" key="3">
    <source>
        <dbReference type="PROSITE" id="PS50026"/>
    </source>
</evidence>
<dbReference type="Proteomes" id="UP000694941">
    <property type="component" value="Unplaced"/>
</dbReference>
<dbReference type="RefSeq" id="XP_022243179.1">
    <property type="nucleotide sequence ID" value="XM_022387471.1"/>
</dbReference>
<dbReference type="PROSITE" id="PS01186">
    <property type="entry name" value="EGF_2"/>
    <property type="match status" value="1"/>
</dbReference>
<dbReference type="GeneID" id="111086064"/>
<feature type="disulfide bond" evidence="1">
    <location>
        <begin position="67"/>
        <end position="76"/>
    </location>
</feature>
<dbReference type="Gene3D" id="2.10.25.10">
    <property type="entry name" value="Laminin"/>
    <property type="match status" value="1"/>
</dbReference>
<feature type="chain" id="PRO_5045742893" evidence="2">
    <location>
        <begin position="20"/>
        <end position="171"/>
    </location>
</feature>
<proteinExistence type="predicted"/>
<accession>A0ABM1SHS4</accession>
<organism evidence="4 5">
    <name type="scientific">Limulus polyphemus</name>
    <name type="common">Atlantic horseshoe crab</name>
    <dbReference type="NCBI Taxonomy" id="6850"/>
    <lineage>
        <taxon>Eukaryota</taxon>
        <taxon>Metazoa</taxon>
        <taxon>Ecdysozoa</taxon>
        <taxon>Arthropoda</taxon>
        <taxon>Chelicerata</taxon>
        <taxon>Merostomata</taxon>
        <taxon>Xiphosura</taxon>
        <taxon>Limulidae</taxon>
        <taxon>Limulus</taxon>
    </lineage>
</organism>
<sequence length="171" mass="19377">MKSLAILYALLTLITLASGLVKNIPETAFTSYSVDKLTCVDKPCQNGAKCLRAYRPPEHLQTYYCFCPPGFCGKTCENEQFIRYHGYQLKCLEDFPALMSISGSIEEIYEYCPQICWQTPECESINYITGPTGIGICRLFQKAPDMCEFQKINITPSNRVSYVADLKNFQC</sequence>
<dbReference type="CDD" id="cd00054">
    <property type="entry name" value="EGF_CA"/>
    <property type="match status" value="1"/>
</dbReference>
<reference evidence="5" key="1">
    <citation type="submission" date="2025-08" db="UniProtKB">
        <authorList>
            <consortium name="RefSeq"/>
        </authorList>
    </citation>
    <scope>IDENTIFICATION</scope>
    <source>
        <tissue evidence="5">Muscle</tissue>
    </source>
</reference>
<dbReference type="SMART" id="SM00181">
    <property type="entry name" value="EGF"/>
    <property type="match status" value="1"/>
</dbReference>